<comment type="subunit">
    <text evidence="10">Homodecamer. Pentamer of dimers that assemble into a ring structure.</text>
</comment>
<evidence type="ECO:0000256" key="10">
    <source>
        <dbReference type="HAMAP-Rule" id="MF_00401"/>
    </source>
</evidence>
<dbReference type="Pfam" id="PF10417">
    <property type="entry name" value="1-cysPrx_C"/>
    <property type="match status" value="1"/>
</dbReference>
<dbReference type="GO" id="GO:0045454">
    <property type="term" value="P:cell redox homeostasis"/>
    <property type="evidence" value="ECO:0007669"/>
    <property type="project" value="TreeGrafter"/>
</dbReference>
<keyword evidence="6 10" id="KW-1015">Disulfide bond</keyword>
<dbReference type="Gene3D" id="3.40.30.10">
    <property type="entry name" value="Glutaredoxin"/>
    <property type="match status" value="1"/>
</dbReference>
<organism evidence="14 15">
    <name type="scientific">Halobacillus trueperi</name>
    <dbReference type="NCBI Taxonomy" id="156205"/>
    <lineage>
        <taxon>Bacteria</taxon>
        <taxon>Bacillati</taxon>
        <taxon>Bacillota</taxon>
        <taxon>Bacilli</taxon>
        <taxon>Bacillales</taxon>
        <taxon>Bacillaceae</taxon>
        <taxon>Halobacillus</taxon>
    </lineage>
</organism>
<name>A0A3D8VKP0_9BACI</name>
<feature type="active site" description="Cysteine sulfenic acid (-SOH) intermediate" evidence="10">
    <location>
        <position position="56"/>
    </location>
</feature>
<evidence type="ECO:0000313" key="14">
    <source>
        <dbReference type="EMBL" id="RDY69885.1"/>
    </source>
</evidence>
<comment type="subcellular location">
    <subcellularLocation>
        <location evidence="10">Cytoplasm</location>
    </subcellularLocation>
</comment>
<protein>
    <recommendedName>
        <fullName evidence="10">Peroxiredoxin</fullName>
        <ecNumber evidence="10">1.11.1.24</ecNumber>
    </recommendedName>
    <alternativeName>
        <fullName evidence="10">Thioredoxin peroxidase</fullName>
    </alternativeName>
    <alternativeName>
        <fullName evidence="10">Thioredoxin-dependent peroxiredoxin</fullName>
    </alternativeName>
</protein>
<dbReference type="Gene3D" id="3.30.1020.10">
    <property type="entry name" value="Antioxidant, Horf6, Chain A, domain2"/>
    <property type="match status" value="1"/>
</dbReference>
<dbReference type="Pfam" id="PF00578">
    <property type="entry name" value="AhpC-TSA"/>
    <property type="match status" value="1"/>
</dbReference>
<dbReference type="InterPro" id="IPR019479">
    <property type="entry name" value="Peroxiredoxin_C"/>
</dbReference>
<gene>
    <name evidence="14" type="ORF">DXT76_16025</name>
</gene>
<evidence type="ECO:0000313" key="15">
    <source>
        <dbReference type="Proteomes" id="UP000257032"/>
    </source>
</evidence>
<feature type="region of interest" description="Disordered" evidence="12">
    <location>
        <begin position="1"/>
        <end position="21"/>
    </location>
</feature>
<dbReference type="InterPro" id="IPR022915">
    <property type="entry name" value="Peroxiredoxin_TDXH"/>
</dbReference>
<dbReference type="InterPro" id="IPR000866">
    <property type="entry name" value="AhpC/TSA"/>
</dbReference>
<comment type="caution">
    <text evidence="14">The sequence shown here is derived from an EMBL/GenBank/DDBJ whole genome shotgun (WGS) entry which is preliminary data.</text>
</comment>
<dbReference type="GO" id="GO:0008379">
    <property type="term" value="F:thioredoxin peroxidase activity"/>
    <property type="evidence" value="ECO:0007669"/>
    <property type="project" value="TreeGrafter"/>
</dbReference>
<keyword evidence="3 10" id="KW-0575">Peroxidase</keyword>
<dbReference type="PANTHER" id="PTHR10681">
    <property type="entry name" value="THIOREDOXIN PEROXIDASE"/>
    <property type="match status" value="1"/>
</dbReference>
<feature type="domain" description="Thioredoxin" evidence="13">
    <location>
        <begin position="15"/>
        <end position="170"/>
    </location>
</feature>
<sequence>MEQENQEQKQTYSLPRIGEKAPEFTAQTTHGEMSLNDYKGKWLILFSHPSDFTPVCTTEFVAFQGIYDQLREMNTELMGLSVDSVTSHIAWIRNIEENFDTTIEFPVIADLDKAVATKFGMIMPESNGTETSRAVFVIDDKGTVRSVIYYPLTTGRNMGEIVRLVEALKTTDEHGVSTPADWKKGDKVIASPPKTTEDAKARMNDSDYDCVDWYFCKKDINT</sequence>
<dbReference type="EC" id="1.11.1.24" evidence="10"/>
<dbReference type="SUPFAM" id="SSF52833">
    <property type="entry name" value="Thioredoxin-like"/>
    <property type="match status" value="1"/>
</dbReference>
<dbReference type="CDD" id="cd03016">
    <property type="entry name" value="PRX_1cys"/>
    <property type="match status" value="1"/>
</dbReference>
<dbReference type="InterPro" id="IPR013766">
    <property type="entry name" value="Thioredoxin_domain"/>
</dbReference>
<dbReference type="GO" id="GO:0042744">
    <property type="term" value="P:hydrogen peroxide catabolic process"/>
    <property type="evidence" value="ECO:0007669"/>
    <property type="project" value="TreeGrafter"/>
</dbReference>
<reference evidence="14 15" key="1">
    <citation type="submission" date="2018-08" db="EMBL/GenBank/DDBJ databases">
        <title>Genome sequence of strict halophilic Halobacillus trueperi SS1 isolated from Lunsu, a salty water body of North West Himalayas.</title>
        <authorList>
            <person name="Gupta S."/>
            <person name="Sharma P."/>
            <person name="Dev K."/>
            <person name="Baumler D."/>
            <person name="Sourirajan A."/>
        </authorList>
    </citation>
    <scope>NUCLEOTIDE SEQUENCE [LARGE SCALE GENOMIC DNA]</scope>
    <source>
        <strain evidence="14 15">SS1</strain>
    </source>
</reference>
<keyword evidence="2 10" id="KW-0963">Cytoplasm</keyword>
<dbReference type="AlphaFoldDB" id="A0A3D8VKP0"/>
<evidence type="ECO:0000256" key="11">
    <source>
        <dbReference type="PIRSR" id="PIRSR000239-1"/>
    </source>
</evidence>
<dbReference type="EMBL" id="QTLC01000057">
    <property type="protein sequence ID" value="RDY69885.1"/>
    <property type="molecule type" value="Genomic_DNA"/>
</dbReference>
<feature type="active site" description="Cysteine sulfenic acid (-SOH) intermediate; for peroxidase activity" evidence="11">
    <location>
        <position position="56"/>
    </location>
</feature>
<dbReference type="PROSITE" id="PS51352">
    <property type="entry name" value="THIOREDOXIN_2"/>
    <property type="match status" value="1"/>
</dbReference>
<dbReference type="InterPro" id="IPR045020">
    <property type="entry name" value="PRX_1cys"/>
</dbReference>
<dbReference type="InterPro" id="IPR050217">
    <property type="entry name" value="Peroxiredoxin"/>
</dbReference>
<evidence type="ECO:0000256" key="1">
    <source>
        <dbReference type="ARBA" id="ARBA00009796"/>
    </source>
</evidence>
<keyword evidence="7 10" id="KW-0676">Redox-active center</keyword>
<dbReference type="GO" id="GO:0006979">
    <property type="term" value="P:response to oxidative stress"/>
    <property type="evidence" value="ECO:0007669"/>
    <property type="project" value="TreeGrafter"/>
</dbReference>
<feature type="binding site" evidence="10">
    <location>
        <position position="133"/>
    </location>
    <ligand>
        <name>substrate</name>
    </ligand>
</feature>
<comment type="miscellaneous">
    <text evidence="10">The active site is a conserved redox-active cysteine residue, the peroxidatic cysteine (C(P)), which makes the nucleophilic attack on the peroxide substrate. The peroxide oxidizes the C(P)-SH to cysteine sulfenic acid (C(P)-SOH), which then reacts with another cysteine residue, the resolving cysteine (C(R)), to form a disulfide bridge. The disulfide is subsequently reduced by an appropriate electron donor to complete the catalytic cycle. Although the primary sequence of this enzyme is similar to those of the 1-Cys Prx6 enzymes, its catalytic properties resemble those of the typical 2-Cys Prxs and C(R) is provided by the other dimeric subunit to form an intersubunit disulfide. The disulfide is subsequently reduced by thioredoxin.</text>
</comment>
<dbReference type="RefSeq" id="WP_115894764.1">
    <property type="nucleotide sequence ID" value="NZ_QTLC01000057.1"/>
</dbReference>
<comment type="catalytic activity">
    <reaction evidence="10">
        <text>a hydroperoxide + [thioredoxin]-dithiol = an alcohol + [thioredoxin]-disulfide + H2O</text>
        <dbReference type="Rhea" id="RHEA:62620"/>
        <dbReference type="Rhea" id="RHEA-COMP:10698"/>
        <dbReference type="Rhea" id="RHEA-COMP:10700"/>
        <dbReference type="ChEBI" id="CHEBI:15377"/>
        <dbReference type="ChEBI" id="CHEBI:29950"/>
        <dbReference type="ChEBI" id="CHEBI:30879"/>
        <dbReference type="ChEBI" id="CHEBI:35924"/>
        <dbReference type="ChEBI" id="CHEBI:50058"/>
        <dbReference type="EC" id="1.11.1.24"/>
    </reaction>
</comment>
<keyword evidence="4 10" id="KW-0049">Antioxidant</keyword>
<evidence type="ECO:0000256" key="12">
    <source>
        <dbReference type="SAM" id="MobiDB-lite"/>
    </source>
</evidence>
<comment type="similarity">
    <text evidence="1">Belongs to the peroxiredoxin family. AhpC/Prx1 subfamily.</text>
</comment>
<evidence type="ECO:0000256" key="8">
    <source>
        <dbReference type="ARBA" id="ARBA00025719"/>
    </source>
</evidence>
<dbReference type="InterPro" id="IPR024706">
    <property type="entry name" value="Peroxiredoxin_AhpC-typ"/>
</dbReference>
<evidence type="ECO:0000256" key="2">
    <source>
        <dbReference type="ARBA" id="ARBA00022490"/>
    </source>
</evidence>
<dbReference type="PIRSF" id="PIRSF000239">
    <property type="entry name" value="AHPC"/>
    <property type="match status" value="1"/>
</dbReference>
<feature type="disulfide bond" description="Interchain (with Cys-56); in linked form" evidence="10">
    <location>
        <position position="216"/>
    </location>
</feature>
<evidence type="ECO:0000256" key="5">
    <source>
        <dbReference type="ARBA" id="ARBA00023002"/>
    </source>
</evidence>
<dbReference type="InterPro" id="IPR036249">
    <property type="entry name" value="Thioredoxin-like_sf"/>
</dbReference>
<dbReference type="GO" id="GO:0033554">
    <property type="term" value="P:cellular response to stress"/>
    <property type="evidence" value="ECO:0007669"/>
    <property type="project" value="TreeGrafter"/>
</dbReference>
<dbReference type="HAMAP" id="MF_00401">
    <property type="entry name" value="Peroxiredoxin"/>
    <property type="match status" value="1"/>
</dbReference>
<feature type="disulfide bond" description="Alternate" evidence="10">
    <location>
        <begin position="210"/>
        <end position="216"/>
    </location>
</feature>
<dbReference type="Proteomes" id="UP000257032">
    <property type="component" value="Unassembled WGS sequence"/>
</dbReference>
<feature type="disulfide bond" description="Interchain (with Cys-216); in linked form" evidence="10">
    <location>
        <position position="56"/>
    </location>
</feature>
<dbReference type="PANTHER" id="PTHR10681:SF128">
    <property type="entry name" value="THIOREDOXIN-DEPENDENT PEROXIDE REDUCTASE, MITOCHONDRIAL"/>
    <property type="match status" value="1"/>
</dbReference>
<evidence type="ECO:0000256" key="6">
    <source>
        <dbReference type="ARBA" id="ARBA00023157"/>
    </source>
</evidence>
<evidence type="ECO:0000256" key="3">
    <source>
        <dbReference type="ARBA" id="ARBA00022559"/>
    </source>
</evidence>
<comment type="similarity">
    <text evidence="8 10">Belongs to the peroxiredoxin family. Prx6 subfamily.</text>
</comment>
<comment type="function">
    <text evidence="9 10">Thiol-specific peroxidase that catalyzes the reduction of hydrogen peroxide and organic hydroperoxides to water and alcohols, respectively. Plays a role in cell protection against oxidative stress by detoxifying peroxides.</text>
</comment>
<keyword evidence="5 10" id="KW-0560">Oxidoreductase</keyword>
<evidence type="ECO:0000256" key="4">
    <source>
        <dbReference type="ARBA" id="ARBA00022862"/>
    </source>
</evidence>
<accession>A0A3D8VKP0</accession>
<evidence type="ECO:0000259" key="13">
    <source>
        <dbReference type="PROSITE" id="PS51352"/>
    </source>
</evidence>
<proteinExistence type="inferred from homology"/>
<dbReference type="NCBIfam" id="NF009668">
    <property type="entry name" value="PRK13189.1"/>
    <property type="match status" value="1"/>
</dbReference>
<evidence type="ECO:0000256" key="9">
    <source>
        <dbReference type="ARBA" id="ARBA00037420"/>
    </source>
</evidence>
<dbReference type="GO" id="GO:0005829">
    <property type="term" value="C:cytosol"/>
    <property type="evidence" value="ECO:0007669"/>
    <property type="project" value="TreeGrafter"/>
</dbReference>
<evidence type="ECO:0000256" key="7">
    <source>
        <dbReference type="ARBA" id="ARBA00023284"/>
    </source>
</evidence>